<dbReference type="Proteomes" id="UP001145021">
    <property type="component" value="Unassembled WGS sequence"/>
</dbReference>
<gene>
    <name evidence="2" type="ORF">LPJ64_003263</name>
</gene>
<dbReference type="SUPFAM" id="SSF103196">
    <property type="entry name" value="Roadblock/LC7 domain"/>
    <property type="match status" value="1"/>
</dbReference>
<organism evidence="2 3">
    <name type="scientific">Coemansia asiatica</name>
    <dbReference type="NCBI Taxonomy" id="1052880"/>
    <lineage>
        <taxon>Eukaryota</taxon>
        <taxon>Fungi</taxon>
        <taxon>Fungi incertae sedis</taxon>
        <taxon>Zoopagomycota</taxon>
        <taxon>Kickxellomycotina</taxon>
        <taxon>Kickxellomycetes</taxon>
        <taxon>Kickxellales</taxon>
        <taxon>Kickxellaceae</taxon>
        <taxon>Coemansia</taxon>
    </lineage>
</organism>
<dbReference type="EMBL" id="JANBOH010000123">
    <property type="protein sequence ID" value="KAJ1645114.1"/>
    <property type="molecule type" value="Genomic_DNA"/>
</dbReference>
<comment type="similarity">
    <text evidence="1">Belongs to the LAMTOR3 family.</text>
</comment>
<sequence>MDMEIERAIMQDGTPPPPEALTTDMADNQFDKMLSEAITDIDGLMLVTVTDADRLVLFREALSMFHEPLFEETLVDKCYDAFDNIRKMQIGSNNVMTLIYGAMQIVQFRVGPFYGTVVCDAVSNMGLVHNLVNRIRSCLQILSEMSNNAQSE</sequence>
<comment type="caution">
    <text evidence="2">The sequence shown here is derived from an EMBL/GenBank/DDBJ whole genome shotgun (WGS) entry which is preliminary data.</text>
</comment>
<dbReference type="Pfam" id="PF08923">
    <property type="entry name" value="MAPKK1_Int"/>
    <property type="match status" value="1"/>
</dbReference>
<proteinExistence type="inferred from homology"/>
<keyword evidence="3" id="KW-1185">Reference proteome</keyword>
<dbReference type="GO" id="GO:0071986">
    <property type="term" value="C:Ragulator complex"/>
    <property type="evidence" value="ECO:0007669"/>
    <property type="project" value="TreeGrafter"/>
</dbReference>
<dbReference type="AlphaFoldDB" id="A0A9W7XI63"/>
<evidence type="ECO:0000256" key="1">
    <source>
        <dbReference type="ARBA" id="ARBA00005356"/>
    </source>
</evidence>
<dbReference type="GO" id="GO:0032008">
    <property type="term" value="P:positive regulation of TOR signaling"/>
    <property type="evidence" value="ECO:0007669"/>
    <property type="project" value="TreeGrafter"/>
</dbReference>
<name>A0A9W7XI63_9FUNG</name>
<reference evidence="2" key="1">
    <citation type="submission" date="2022-07" db="EMBL/GenBank/DDBJ databases">
        <title>Phylogenomic reconstructions and comparative analyses of Kickxellomycotina fungi.</title>
        <authorList>
            <person name="Reynolds N.K."/>
            <person name="Stajich J.E."/>
            <person name="Barry K."/>
            <person name="Grigoriev I.V."/>
            <person name="Crous P."/>
            <person name="Smith M.E."/>
        </authorList>
    </citation>
    <scope>NUCLEOTIDE SEQUENCE</scope>
    <source>
        <strain evidence="2">NBRC 105413</strain>
    </source>
</reference>
<evidence type="ECO:0000313" key="3">
    <source>
        <dbReference type="Proteomes" id="UP001145021"/>
    </source>
</evidence>
<protein>
    <submittedName>
        <fullName evidence="2">Uncharacterized protein</fullName>
    </submittedName>
</protein>
<accession>A0A9W7XI63</accession>
<dbReference type="InterPro" id="IPR015019">
    <property type="entry name" value="LAMTOR3"/>
</dbReference>
<dbReference type="Gene3D" id="3.30.450.30">
    <property type="entry name" value="Dynein light chain 2a, cytoplasmic"/>
    <property type="match status" value="1"/>
</dbReference>
<dbReference type="PANTHER" id="PTHR13378:SF1">
    <property type="entry name" value="RAGULATOR COMPLEX PROTEIN LAMTOR3"/>
    <property type="match status" value="1"/>
</dbReference>
<evidence type="ECO:0000313" key="2">
    <source>
        <dbReference type="EMBL" id="KAJ1645114.1"/>
    </source>
</evidence>
<dbReference type="SMART" id="SM01278">
    <property type="entry name" value="MAPKK1_Int"/>
    <property type="match status" value="1"/>
</dbReference>
<dbReference type="PANTHER" id="PTHR13378">
    <property type="entry name" value="REGULATOR COMPLEX PROTEIN LAMTOR3"/>
    <property type="match status" value="1"/>
</dbReference>
<dbReference type="GO" id="GO:0071230">
    <property type="term" value="P:cellular response to amino acid stimulus"/>
    <property type="evidence" value="ECO:0007669"/>
    <property type="project" value="TreeGrafter"/>
</dbReference>